<comment type="caution">
    <text evidence="3">The sequence shown here is derived from an EMBL/GenBank/DDBJ whole genome shotgun (WGS) entry which is preliminary data.</text>
</comment>
<dbReference type="EMBL" id="JAUIZM010000003">
    <property type="protein sequence ID" value="KAK1391879.1"/>
    <property type="molecule type" value="Genomic_DNA"/>
</dbReference>
<reference evidence="3" key="2">
    <citation type="submission" date="2023-05" db="EMBL/GenBank/DDBJ databases">
        <authorList>
            <person name="Schelkunov M.I."/>
        </authorList>
    </citation>
    <scope>NUCLEOTIDE SEQUENCE</scope>
    <source>
        <strain evidence="3">Hsosn_3</strain>
        <tissue evidence="3">Leaf</tissue>
    </source>
</reference>
<dbReference type="Pfam" id="PF12776">
    <property type="entry name" value="Myb_DNA-bind_3"/>
    <property type="match status" value="1"/>
</dbReference>
<gene>
    <name evidence="3" type="ORF">POM88_010935</name>
</gene>
<feature type="compositionally biased region" description="Acidic residues" evidence="1">
    <location>
        <begin position="162"/>
        <end position="179"/>
    </location>
</feature>
<accession>A0AAD8N0C4</accession>
<dbReference type="Proteomes" id="UP001237642">
    <property type="component" value="Unassembled WGS sequence"/>
</dbReference>
<protein>
    <recommendedName>
        <fullName evidence="2">Myb/SANT-like domain-containing protein</fullName>
    </recommendedName>
</protein>
<proteinExistence type="predicted"/>
<organism evidence="3 4">
    <name type="scientific">Heracleum sosnowskyi</name>
    <dbReference type="NCBI Taxonomy" id="360622"/>
    <lineage>
        <taxon>Eukaryota</taxon>
        <taxon>Viridiplantae</taxon>
        <taxon>Streptophyta</taxon>
        <taxon>Embryophyta</taxon>
        <taxon>Tracheophyta</taxon>
        <taxon>Spermatophyta</taxon>
        <taxon>Magnoliopsida</taxon>
        <taxon>eudicotyledons</taxon>
        <taxon>Gunneridae</taxon>
        <taxon>Pentapetalae</taxon>
        <taxon>asterids</taxon>
        <taxon>campanulids</taxon>
        <taxon>Apiales</taxon>
        <taxon>Apiaceae</taxon>
        <taxon>Apioideae</taxon>
        <taxon>apioid superclade</taxon>
        <taxon>Tordylieae</taxon>
        <taxon>Tordyliinae</taxon>
        <taxon>Heracleum</taxon>
    </lineage>
</organism>
<dbReference type="PANTHER" id="PTHR31704:SF37">
    <property type="entry name" value="HEAT SHOCK PROTEIN"/>
    <property type="match status" value="1"/>
</dbReference>
<evidence type="ECO:0000256" key="1">
    <source>
        <dbReference type="SAM" id="MobiDB-lite"/>
    </source>
</evidence>
<feature type="domain" description="Myb/SANT-like" evidence="2">
    <location>
        <begin position="12"/>
        <end position="106"/>
    </location>
</feature>
<dbReference type="InterPro" id="IPR024752">
    <property type="entry name" value="Myb/SANT-like_dom"/>
</dbReference>
<reference evidence="3" key="1">
    <citation type="submission" date="2023-02" db="EMBL/GenBank/DDBJ databases">
        <title>Genome of toxic invasive species Heracleum sosnowskyi carries increased number of genes despite the absence of recent whole-genome duplications.</title>
        <authorList>
            <person name="Schelkunov M."/>
            <person name="Shtratnikova V."/>
            <person name="Makarenko M."/>
            <person name="Klepikova A."/>
            <person name="Omelchenko D."/>
            <person name="Novikova G."/>
            <person name="Obukhova E."/>
            <person name="Bogdanov V."/>
            <person name="Penin A."/>
            <person name="Logacheva M."/>
        </authorList>
    </citation>
    <scope>NUCLEOTIDE SEQUENCE</scope>
    <source>
        <strain evidence="3">Hsosn_3</strain>
        <tissue evidence="3">Leaf</tissue>
    </source>
</reference>
<sequence>MATTPVASPNAKWTDELHKLFVELCAAEVIKGNKVGTTLNKEAWVAVHTEFVRQKNVPWTIRQFKNHWEAMKPDYQLFKKLKFGESGLGWNENTKTIEASQIWWMQKTQENAKYAKFRDKDLSLYMQYYGTLFGDIVATGQRARAANTYSAVNLEVGEEFTEVMGEEDEGKEGSGDSDDNNIQSPPNLFPSASHKPSKSSGSKRKRSGAEFMREGLDSLTAAMSYRSTQTYAATDAAALNAAVDLLDNMEQVPPGSDLYFYARRYLLDVGNRTLFLKARNNELRYGELMYNFTRRAGPN</sequence>
<feature type="region of interest" description="Disordered" evidence="1">
    <location>
        <begin position="162"/>
        <end position="209"/>
    </location>
</feature>
<keyword evidence="4" id="KW-1185">Reference proteome</keyword>
<dbReference type="AlphaFoldDB" id="A0AAD8N0C4"/>
<evidence type="ECO:0000313" key="4">
    <source>
        <dbReference type="Proteomes" id="UP001237642"/>
    </source>
</evidence>
<feature type="compositionally biased region" description="Basic residues" evidence="1">
    <location>
        <begin position="195"/>
        <end position="206"/>
    </location>
</feature>
<dbReference type="PANTHER" id="PTHR31704">
    <property type="entry name" value="MYB/SANT-LIKE DNA-BINDING DOMAIN PROTEIN-RELATED"/>
    <property type="match status" value="1"/>
</dbReference>
<name>A0AAD8N0C4_9APIA</name>
<evidence type="ECO:0000259" key="2">
    <source>
        <dbReference type="Pfam" id="PF12776"/>
    </source>
</evidence>
<evidence type="ECO:0000313" key="3">
    <source>
        <dbReference type="EMBL" id="KAK1391879.1"/>
    </source>
</evidence>